<evidence type="ECO:0000256" key="1">
    <source>
        <dbReference type="SAM" id="SignalP"/>
    </source>
</evidence>
<feature type="signal peptide" evidence="1">
    <location>
        <begin position="1"/>
        <end position="23"/>
    </location>
</feature>
<dbReference type="InterPro" id="IPR045398">
    <property type="entry name" value="DUF6515"/>
</dbReference>
<reference evidence="2 3" key="1">
    <citation type="submission" date="2017-08" db="EMBL/GenBank/DDBJ databases">
        <title>Complete genome sequence of Mucilaginibacter sp. strain BJC16-A31.</title>
        <authorList>
            <consortium name="Henan University of Science and Technology"/>
            <person name="You X."/>
        </authorList>
    </citation>
    <scope>NUCLEOTIDE SEQUENCE [LARGE SCALE GENOMIC DNA]</scope>
    <source>
        <strain evidence="2 3">BJC16-A31</strain>
    </source>
</reference>
<dbReference type="OrthoDB" id="660033at2"/>
<protein>
    <submittedName>
        <fullName evidence="2">Uncharacterized protein</fullName>
    </submittedName>
</protein>
<proteinExistence type="predicted"/>
<evidence type="ECO:0000313" key="2">
    <source>
        <dbReference type="EMBL" id="ASU32602.1"/>
    </source>
</evidence>
<name>A0A223NRT2_9SPHI</name>
<dbReference type="EMBL" id="CP022743">
    <property type="protein sequence ID" value="ASU32602.1"/>
    <property type="molecule type" value="Genomic_DNA"/>
</dbReference>
<gene>
    <name evidence="2" type="ORF">MuYL_0699</name>
</gene>
<dbReference type="Pfam" id="PF20125">
    <property type="entry name" value="DUF6515"/>
    <property type="match status" value="1"/>
</dbReference>
<keyword evidence="1" id="KW-0732">Signal</keyword>
<evidence type="ECO:0000313" key="3">
    <source>
        <dbReference type="Proteomes" id="UP000215002"/>
    </source>
</evidence>
<keyword evidence="3" id="KW-1185">Reference proteome</keyword>
<dbReference type="AlphaFoldDB" id="A0A223NRT2"/>
<dbReference type="KEGG" id="muc:MuYL_0699"/>
<sequence length="280" mass="29705">MKSLYKYASGLFLTGMLSVVVVASASAQRGATHGGGGGVRMSGGGGGGFRSSGFGISRPATGLNDRGSMLSTRSNNAAVVGYRGRTGNYLGGSTGYHGGAFYRTGLGYYGYPHLGFYLGVLPFGYYPFYWGSSLYYYYGGVFYSPYDNGGYQVTEPPVGAGVPSLPDDAQPIKIDGVQYYELDGVYYKESADDKGKKIYVVAGKDGVLNTGDEVTDPNAAVTAPQVGDVVNQLPDDCRKVTLNGKKYYVSPNNIYYEKVTGPDGNTAYRIASLPNDDKGI</sequence>
<dbReference type="RefSeq" id="WP_094569170.1">
    <property type="nucleotide sequence ID" value="NZ_CP022743.1"/>
</dbReference>
<organism evidence="2 3">
    <name type="scientific">Mucilaginibacter xinganensis</name>
    <dbReference type="NCBI Taxonomy" id="1234841"/>
    <lineage>
        <taxon>Bacteria</taxon>
        <taxon>Pseudomonadati</taxon>
        <taxon>Bacteroidota</taxon>
        <taxon>Sphingobacteriia</taxon>
        <taxon>Sphingobacteriales</taxon>
        <taxon>Sphingobacteriaceae</taxon>
        <taxon>Mucilaginibacter</taxon>
    </lineage>
</organism>
<dbReference type="Proteomes" id="UP000215002">
    <property type="component" value="Chromosome"/>
</dbReference>
<accession>A0A223NRT2</accession>
<feature type="chain" id="PRO_5012420352" evidence="1">
    <location>
        <begin position="24"/>
        <end position="280"/>
    </location>
</feature>